<dbReference type="Gramene" id="rna4962">
    <property type="protein sequence ID" value="RHN80975.1"/>
    <property type="gene ID" value="gene4962"/>
</dbReference>
<proteinExistence type="predicted"/>
<accession>A0A396JXX0</accession>
<reference evidence="1" key="1">
    <citation type="journal article" date="2018" name="Nat. Plants">
        <title>Whole-genome landscape of Medicago truncatula symbiotic genes.</title>
        <authorList>
            <person name="Pecrix Y."/>
            <person name="Gamas P."/>
            <person name="Carrere S."/>
        </authorList>
    </citation>
    <scope>NUCLEOTIDE SEQUENCE</scope>
    <source>
        <tissue evidence="1">Leaves</tissue>
    </source>
</reference>
<protein>
    <submittedName>
        <fullName evidence="1">Uncharacterized protein</fullName>
    </submittedName>
</protein>
<dbReference type="AlphaFoldDB" id="A0A396JXX0"/>
<gene>
    <name evidence="1" type="ORF">MtrunA17_Chr1g0194041</name>
</gene>
<organism evidence="1">
    <name type="scientific">Medicago truncatula</name>
    <name type="common">Barrel medic</name>
    <name type="synonym">Medicago tribuloides</name>
    <dbReference type="NCBI Taxonomy" id="3880"/>
    <lineage>
        <taxon>Eukaryota</taxon>
        <taxon>Viridiplantae</taxon>
        <taxon>Streptophyta</taxon>
        <taxon>Embryophyta</taxon>
        <taxon>Tracheophyta</taxon>
        <taxon>Spermatophyta</taxon>
        <taxon>Magnoliopsida</taxon>
        <taxon>eudicotyledons</taxon>
        <taxon>Gunneridae</taxon>
        <taxon>Pentapetalae</taxon>
        <taxon>rosids</taxon>
        <taxon>fabids</taxon>
        <taxon>Fabales</taxon>
        <taxon>Fabaceae</taxon>
        <taxon>Papilionoideae</taxon>
        <taxon>50 kb inversion clade</taxon>
        <taxon>NPAAA clade</taxon>
        <taxon>Hologalegina</taxon>
        <taxon>IRL clade</taxon>
        <taxon>Trifolieae</taxon>
        <taxon>Medicago</taxon>
    </lineage>
</organism>
<dbReference type="Proteomes" id="UP000265566">
    <property type="component" value="Chromosome 1"/>
</dbReference>
<sequence>MMHIKSINCCIWFICYKLHDITLNAYPVDLNTKLTTINYNEGKLNLFRVQVDVTLSLLKDQLDQINHRLNHKDIRRVDNVEYYHPSTDSYGNVWFAKMKLMNDENMRTMISTFGKYSSKEPIKLDASLVGSFKDIRESLIKLIEPKKKS</sequence>
<comment type="caution">
    <text evidence="1">The sequence shown here is derived from an EMBL/GenBank/DDBJ whole genome shotgun (WGS) entry which is preliminary data.</text>
</comment>
<name>A0A396JXX0_MEDTR</name>
<dbReference type="EMBL" id="PSQE01000001">
    <property type="protein sequence ID" value="RHN80975.1"/>
    <property type="molecule type" value="Genomic_DNA"/>
</dbReference>
<evidence type="ECO:0000313" key="1">
    <source>
        <dbReference type="EMBL" id="RHN80975.1"/>
    </source>
</evidence>